<dbReference type="InterPro" id="IPR036047">
    <property type="entry name" value="F-box-like_dom_sf"/>
</dbReference>
<dbReference type="SUPFAM" id="SSF52047">
    <property type="entry name" value="RNI-like"/>
    <property type="match status" value="1"/>
</dbReference>
<dbReference type="PROSITE" id="PS50181">
    <property type="entry name" value="FBOX"/>
    <property type="match status" value="1"/>
</dbReference>
<dbReference type="RefSeq" id="XP_010237856.1">
    <property type="nucleotide sequence ID" value="XM_010239554.3"/>
</dbReference>
<dbReference type="EMBL" id="CM000883">
    <property type="protein sequence ID" value="KQJ89053.1"/>
    <property type="molecule type" value="Genomic_DNA"/>
</dbReference>
<reference evidence="2 3" key="1">
    <citation type="journal article" date="2010" name="Nature">
        <title>Genome sequencing and analysis of the model grass Brachypodium distachyon.</title>
        <authorList>
            <consortium name="International Brachypodium Initiative"/>
        </authorList>
    </citation>
    <scope>NUCLEOTIDE SEQUENCE [LARGE SCALE GENOMIC DNA]</scope>
    <source>
        <strain evidence="2">Bd21</strain>
        <strain evidence="3">cv. Bd21</strain>
    </source>
</reference>
<reference evidence="2" key="2">
    <citation type="submission" date="2017-06" db="EMBL/GenBank/DDBJ databases">
        <title>WGS assembly of Brachypodium distachyon.</title>
        <authorList>
            <consortium name="The International Brachypodium Initiative"/>
            <person name="Lucas S."/>
            <person name="Harmon-Smith M."/>
            <person name="Lail K."/>
            <person name="Tice H."/>
            <person name="Grimwood J."/>
            <person name="Bruce D."/>
            <person name="Barry K."/>
            <person name="Shu S."/>
            <person name="Lindquist E."/>
            <person name="Wang M."/>
            <person name="Pitluck S."/>
            <person name="Vogel J.P."/>
            <person name="Garvin D.F."/>
            <person name="Mockler T.C."/>
            <person name="Schmutz J."/>
            <person name="Rokhsar D."/>
            <person name="Bevan M.W."/>
        </authorList>
    </citation>
    <scope>NUCLEOTIDE SEQUENCE</scope>
    <source>
        <strain evidence="2">Bd21</strain>
    </source>
</reference>
<dbReference type="InterPro" id="IPR053781">
    <property type="entry name" value="F-box_AtFBL13-like"/>
</dbReference>
<dbReference type="HOGENOM" id="CLU_003068_1_0_1"/>
<evidence type="ECO:0000259" key="1">
    <source>
        <dbReference type="PROSITE" id="PS50181"/>
    </source>
</evidence>
<dbReference type="EMBL" id="CM000883">
    <property type="protein sequence ID" value="KQJ89051.1"/>
    <property type="molecule type" value="Genomic_DNA"/>
</dbReference>
<dbReference type="Gramene" id="PNT63986">
    <property type="protein sequence ID" value="PNT63986"/>
    <property type="gene ID" value="BRADI_4g23250v3"/>
</dbReference>
<keyword evidence="4" id="KW-1185">Reference proteome</keyword>
<reference evidence="3" key="3">
    <citation type="submission" date="2018-08" db="UniProtKB">
        <authorList>
            <consortium name="EnsemblPlants"/>
        </authorList>
    </citation>
    <scope>IDENTIFICATION</scope>
    <source>
        <strain evidence="3">cv. Bd21</strain>
    </source>
</reference>
<dbReference type="eggNOG" id="ENOG502T1Z2">
    <property type="taxonomic scope" value="Eukaryota"/>
</dbReference>
<dbReference type="Pfam" id="PF00646">
    <property type="entry name" value="F-box"/>
    <property type="match status" value="1"/>
</dbReference>
<dbReference type="GeneID" id="104584613"/>
<dbReference type="EnsemblPlants" id="PNT63986">
    <property type="protein sequence ID" value="PNT63986"/>
    <property type="gene ID" value="BRADI_4g23250v3"/>
</dbReference>
<dbReference type="EMBL" id="CM000883">
    <property type="protein sequence ID" value="PNT63986.1"/>
    <property type="molecule type" value="Genomic_DNA"/>
</dbReference>
<dbReference type="AlphaFoldDB" id="I1IMS4"/>
<feature type="domain" description="F-box" evidence="1">
    <location>
        <begin position="16"/>
        <end position="64"/>
    </location>
</feature>
<protein>
    <recommendedName>
        <fullName evidence="1">F-box domain-containing protein</fullName>
    </recommendedName>
</protein>
<dbReference type="KEGG" id="bdi:104584613"/>
<dbReference type="ExpressionAtlas" id="I1IMS4">
    <property type="expression patterns" value="baseline"/>
</dbReference>
<dbReference type="InterPro" id="IPR053197">
    <property type="entry name" value="F-box_SCFL_complex_component"/>
</dbReference>
<organism evidence="3">
    <name type="scientific">Brachypodium distachyon</name>
    <name type="common">Purple false brome</name>
    <name type="synonym">Trachynia distachya</name>
    <dbReference type="NCBI Taxonomy" id="15368"/>
    <lineage>
        <taxon>Eukaryota</taxon>
        <taxon>Viridiplantae</taxon>
        <taxon>Streptophyta</taxon>
        <taxon>Embryophyta</taxon>
        <taxon>Tracheophyta</taxon>
        <taxon>Spermatophyta</taxon>
        <taxon>Magnoliopsida</taxon>
        <taxon>Liliopsida</taxon>
        <taxon>Poales</taxon>
        <taxon>Poaceae</taxon>
        <taxon>BOP clade</taxon>
        <taxon>Pooideae</taxon>
        <taxon>Stipodae</taxon>
        <taxon>Brachypodieae</taxon>
        <taxon>Brachypodium</taxon>
    </lineage>
</organism>
<dbReference type="OrthoDB" id="683024at2759"/>
<proteinExistence type="predicted"/>
<dbReference type="Proteomes" id="UP000008810">
    <property type="component" value="Chromosome 4"/>
</dbReference>
<sequence length="437" mass="50383">MAKECKSKRGPLWSGEDRISALPDELLQKVLSLLPADGAVRTCVLSRRWRHLWRSTHSLLLYHTGLGTWFKSVEKYNKFVNNLIFLRELSPLVNCEISPYPDEAHDAYTDMDLWIDYFLMRQVQVLEINGDKGIGDKINFDMPLVSQHLRILNLQFVDFSVDISELPVLVDLNLKKCGIWTQEMSSISLQRLSISTCRVDDEIRVCIFAPCLTSLLLDGFQGRTPLLEDMPLLETAYIRLGFGSLDYCDYYYDDPGYCPHESCVGCYVGDYQSVLLNGLSNASHLELISHPKIYIYERDLEYRPLFAKLKTLLLNEWCAVLNLHGLVSILQQCPILEELTLQFYNIEDFIFDKIEGSEYPIEQSFFASAQLKLVTIEYEEIDERVSNTFKLLSTCGGIPKEHINLKPRRSCFYCFSFEKNSDNDDARPSARLYDDDD</sequence>
<dbReference type="SMART" id="SM00256">
    <property type="entry name" value="FBOX"/>
    <property type="match status" value="1"/>
</dbReference>
<dbReference type="EnsemblPlants" id="KQJ89053">
    <property type="protein sequence ID" value="KQJ89053"/>
    <property type="gene ID" value="BRADI_4g23250v3"/>
</dbReference>
<dbReference type="Gramene" id="KQJ89051">
    <property type="protein sequence ID" value="KQJ89051"/>
    <property type="gene ID" value="BRADI_4g23250v3"/>
</dbReference>
<dbReference type="PANTHER" id="PTHR34223:SF58">
    <property type="entry name" value="F-BOX DOMAIN-CONTAINING PROTEIN"/>
    <property type="match status" value="1"/>
</dbReference>
<dbReference type="Gramene" id="KQJ89053">
    <property type="protein sequence ID" value="KQJ89053"/>
    <property type="gene ID" value="BRADI_4g23250v3"/>
</dbReference>
<name>I1IMS4_BRADI</name>
<dbReference type="InterPro" id="IPR001810">
    <property type="entry name" value="F-box_dom"/>
</dbReference>
<evidence type="ECO:0000313" key="2">
    <source>
        <dbReference type="EMBL" id="KQJ89051.1"/>
    </source>
</evidence>
<dbReference type="CDD" id="cd22160">
    <property type="entry name" value="F-box_AtFBL13-like"/>
    <property type="match status" value="1"/>
</dbReference>
<accession>I1IMS4</accession>
<dbReference type="EnsemblPlants" id="KQJ89051">
    <property type="protein sequence ID" value="KQJ89051"/>
    <property type="gene ID" value="BRADI_4g23250v3"/>
</dbReference>
<dbReference type="Gene3D" id="3.80.10.10">
    <property type="entry name" value="Ribonuclease Inhibitor"/>
    <property type="match status" value="1"/>
</dbReference>
<gene>
    <name evidence="3" type="primary">LOC104584613</name>
    <name evidence="2" type="ORF">BRADI_4g23250v3</name>
</gene>
<dbReference type="RefSeq" id="XP_024311027.1">
    <property type="nucleotide sequence ID" value="XM_024455259.1"/>
</dbReference>
<dbReference type="InterPro" id="IPR032675">
    <property type="entry name" value="LRR_dom_sf"/>
</dbReference>
<evidence type="ECO:0000313" key="4">
    <source>
        <dbReference type="Proteomes" id="UP000008810"/>
    </source>
</evidence>
<dbReference type="SUPFAM" id="SSF81383">
    <property type="entry name" value="F-box domain"/>
    <property type="match status" value="1"/>
</dbReference>
<dbReference type="Gene3D" id="1.20.1280.50">
    <property type="match status" value="1"/>
</dbReference>
<dbReference type="PANTHER" id="PTHR34223">
    <property type="entry name" value="OS11G0201299 PROTEIN"/>
    <property type="match status" value="1"/>
</dbReference>
<dbReference type="OMA" id="VNCEISP"/>
<evidence type="ECO:0000313" key="3">
    <source>
        <dbReference type="EnsemblPlants" id="PNT63986"/>
    </source>
</evidence>